<evidence type="ECO:0000313" key="4">
    <source>
        <dbReference type="EMBL" id="GAF04011.1"/>
    </source>
</evidence>
<gene>
    <name evidence="4" type="ORF">JCM21142_72704</name>
</gene>
<name>W7YHQ9_9BACT</name>
<dbReference type="AlphaFoldDB" id="W7YHQ9"/>
<dbReference type="GO" id="GO:0042781">
    <property type="term" value="F:3'-tRNA processing endoribonuclease activity"/>
    <property type="evidence" value="ECO:0007669"/>
    <property type="project" value="TreeGrafter"/>
</dbReference>
<dbReference type="InterPro" id="IPR044094">
    <property type="entry name" value="AtsA-like_MBL-fold"/>
</dbReference>
<dbReference type="InterPro" id="IPR001279">
    <property type="entry name" value="Metallo-B-lactamas"/>
</dbReference>
<dbReference type="Proteomes" id="UP000019402">
    <property type="component" value="Unassembled WGS sequence"/>
</dbReference>
<feature type="signal peptide" evidence="2">
    <location>
        <begin position="1"/>
        <end position="22"/>
    </location>
</feature>
<dbReference type="InterPro" id="IPR036866">
    <property type="entry name" value="RibonucZ/Hydroxyglut_hydro"/>
</dbReference>
<dbReference type="CDD" id="cd07719">
    <property type="entry name" value="arylsulfatase_AtsA-like_MBL-fold"/>
    <property type="match status" value="1"/>
</dbReference>
<keyword evidence="2" id="KW-0732">Signal</keyword>
<comment type="caution">
    <text evidence="4">The sequence shown here is derived from an EMBL/GenBank/DDBJ whole genome shotgun (WGS) entry which is preliminary data.</text>
</comment>
<evidence type="ECO:0000313" key="5">
    <source>
        <dbReference type="Proteomes" id="UP000019402"/>
    </source>
</evidence>
<sequence length="331" mass="36951">MGRMKYLITFLSTILIVCHLNAQELPKAKIVHKDKPAEISYPTGKIDHTKFSVTIIGSGNPQYNSHRSSPSALVQYNGTKFLVDMGNGTREQLEKLGYTRRNSPDALFLTHHHMDHNEEFIPMVHQKLMMPGEFLVAGPAPIKKMTDYVTEFYREDLQYRMKNKGQTFNEDKTNAIIKELQGDNSFSYKDVNISTTEVPHSIYTLSYRFDANGKSIVISGDLTYTPHLAKLAKGADILVLDCQVIRKGAKSKRPTNASRNKKGNSAHASIEEGARMAAEAGVKTLVITHLSNVNIDEVATKAKIAEQFKGTVILAQDFLTITCDGKVFMLQ</sequence>
<accession>W7YHQ9</accession>
<organism evidence="4 5">
    <name type="scientific">Saccharicrinis fermentans DSM 9555 = JCM 21142</name>
    <dbReference type="NCBI Taxonomy" id="869213"/>
    <lineage>
        <taxon>Bacteria</taxon>
        <taxon>Pseudomonadati</taxon>
        <taxon>Bacteroidota</taxon>
        <taxon>Bacteroidia</taxon>
        <taxon>Marinilabiliales</taxon>
        <taxon>Marinilabiliaceae</taxon>
        <taxon>Saccharicrinis</taxon>
    </lineage>
</organism>
<dbReference type="PANTHER" id="PTHR46018">
    <property type="entry name" value="ZINC PHOSPHODIESTERASE ELAC PROTEIN 1"/>
    <property type="match status" value="1"/>
</dbReference>
<keyword evidence="5" id="KW-1185">Reference proteome</keyword>
<keyword evidence="1" id="KW-0378">Hydrolase</keyword>
<dbReference type="EMBL" id="BAMD01000035">
    <property type="protein sequence ID" value="GAF04011.1"/>
    <property type="molecule type" value="Genomic_DNA"/>
</dbReference>
<protein>
    <submittedName>
        <fullName evidence="4">Ribonuclease Z</fullName>
    </submittedName>
</protein>
<dbReference type="PANTHER" id="PTHR46018:SF2">
    <property type="entry name" value="ZINC PHOSPHODIESTERASE ELAC PROTEIN 1"/>
    <property type="match status" value="1"/>
</dbReference>
<feature type="domain" description="Metallo-beta-lactamase" evidence="3">
    <location>
        <begin position="68"/>
        <end position="267"/>
    </location>
</feature>
<evidence type="ECO:0000256" key="2">
    <source>
        <dbReference type="SAM" id="SignalP"/>
    </source>
</evidence>
<reference evidence="4 5" key="1">
    <citation type="journal article" date="2014" name="Genome Announc.">
        <title>Draft Genome Sequence of Cytophaga fermentans JCM 21142T, a Facultative Anaerobe Isolated from Marine Mud.</title>
        <authorList>
            <person name="Starns D."/>
            <person name="Oshima K."/>
            <person name="Suda W."/>
            <person name="Iino T."/>
            <person name="Yuki M."/>
            <person name="Inoue J."/>
            <person name="Kitamura K."/>
            <person name="Iida T."/>
            <person name="Darby A."/>
            <person name="Hattori M."/>
            <person name="Ohkuma M."/>
        </authorList>
    </citation>
    <scope>NUCLEOTIDE SEQUENCE [LARGE SCALE GENOMIC DNA]</scope>
    <source>
        <strain evidence="4 5">JCM 21142</strain>
    </source>
</reference>
<dbReference type="Gene3D" id="3.60.15.10">
    <property type="entry name" value="Ribonuclease Z/Hydroxyacylglutathione hydrolase-like"/>
    <property type="match status" value="1"/>
</dbReference>
<dbReference type="eggNOG" id="COG1234">
    <property type="taxonomic scope" value="Bacteria"/>
</dbReference>
<evidence type="ECO:0000256" key="1">
    <source>
        <dbReference type="ARBA" id="ARBA00022801"/>
    </source>
</evidence>
<dbReference type="SUPFAM" id="SSF56281">
    <property type="entry name" value="Metallo-hydrolase/oxidoreductase"/>
    <property type="match status" value="1"/>
</dbReference>
<dbReference type="SMART" id="SM00849">
    <property type="entry name" value="Lactamase_B"/>
    <property type="match status" value="1"/>
</dbReference>
<evidence type="ECO:0000259" key="3">
    <source>
        <dbReference type="SMART" id="SM00849"/>
    </source>
</evidence>
<dbReference type="STRING" id="869213.GCA_000517085_04351"/>
<dbReference type="Pfam" id="PF12706">
    <property type="entry name" value="Lactamase_B_2"/>
    <property type="match status" value="1"/>
</dbReference>
<proteinExistence type="predicted"/>
<feature type="chain" id="PRO_5004904289" evidence="2">
    <location>
        <begin position="23"/>
        <end position="331"/>
    </location>
</feature>